<sequence>MALEFLKENMKKKGIIARLDNYLLTLQKEDNDRAFNVNAPSQIAVCKRARYYSRTGEGTKTSYSARTQRIFDNGTYFHERTQKYMLDSGILLLDEVPVLSEEYNIQGHTDGILDLGDEFAILELKSINDNQYSGLKTGEKPEHTLQGLVYVYCIESHRKYLQSKYKNKLLFRLSIDKRAKEYAEYYQHLKGGSKHTKEEKIAFQVGLHLRLDDLIYPCEKPITKVVFLYENKNTQDLKEFVVDSTTPENQEKIAEILEGCSFVNDCVETGTVPPREATRKSDSICRFCNYKDECWVI</sequence>
<name>A0A8S5LX73_9CAUD</name>
<reference evidence="2" key="1">
    <citation type="journal article" date="2021" name="Proc. Natl. Acad. Sci. U.S.A.">
        <title>A Catalog of Tens of Thousands of Viruses from Human Metagenomes Reveals Hidden Associations with Chronic Diseases.</title>
        <authorList>
            <person name="Tisza M.J."/>
            <person name="Buck C.B."/>
        </authorList>
    </citation>
    <scope>NUCLEOTIDE SEQUENCE</scope>
    <source>
        <strain evidence="2">CtZgq1</strain>
    </source>
</reference>
<evidence type="ECO:0000313" key="2">
    <source>
        <dbReference type="EMBL" id="DAD74564.1"/>
    </source>
</evidence>
<proteinExistence type="predicted"/>
<protein>
    <submittedName>
        <fullName evidence="2">Exonuclease</fullName>
    </submittedName>
</protein>
<dbReference type="Pfam" id="PF12705">
    <property type="entry name" value="PDDEXK_1"/>
    <property type="match status" value="1"/>
</dbReference>
<organism evidence="2">
    <name type="scientific">Myoviridae sp. ctZgq1</name>
    <dbReference type="NCBI Taxonomy" id="2826666"/>
    <lineage>
        <taxon>Viruses</taxon>
        <taxon>Duplodnaviria</taxon>
        <taxon>Heunggongvirae</taxon>
        <taxon>Uroviricota</taxon>
        <taxon>Caudoviricetes</taxon>
    </lineage>
</organism>
<accession>A0A8S5LX73</accession>
<keyword evidence="2" id="KW-0540">Nuclease</keyword>
<dbReference type="GO" id="GO:0004527">
    <property type="term" value="F:exonuclease activity"/>
    <property type="evidence" value="ECO:0007669"/>
    <property type="project" value="UniProtKB-KW"/>
</dbReference>
<dbReference type="EMBL" id="BK014762">
    <property type="protein sequence ID" value="DAD74564.1"/>
    <property type="molecule type" value="Genomic_DNA"/>
</dbReference>
<dbReference type="InterPro" id="IPR011604">
    <property type="entry name" value="PDDEXK-like_dom_sf"/>
</dbReference>
<dbReference type="InterPro" id="IPR038726">
    <property type="entry name" value="PDDEXK_AddAB-type"/>
</dbReference>
<keyword evidence="2" id="KW-0269">Exonuclease</keyword>
<evidence type="ECO:0000259" key="1">
    <source>
        <dbReference type="Pfam" id="PF12705"/>
    </source>
</evidence>
<feature type="domain" description="PD-(D/E)XK endonuclease-like" evidence="1">
    <location>
        <begin position="103"/>
        <end position="294"/>
    </location>
</feature>
<keyword evidence="2" id="KW-0378">Hydrolase</keyword>
<dbReference type="Gene3D" id="3.90.320.10">
    <property type="match status" value="1"/>
</dbReference>